<proteinExistence type="predicted"/>
<gene>
    <name evidence="1" type="ORF">SLEP1_g35576</name>
</gene>
<name>A0AAV5KNV0_9ROSI</name>
<dbReference type="AlphaFoldDB" id="A0AAV5KNV0"/>
<dbReference type="EMBL" id="BPVZ01000071">
    <property type="protein sequence ID" value="GKV26234.1"/>
    <property type="molecule type" value="Genomic_DNA"/>
</dbReference>
<keyword evidence="2" id="KW-1185">Reference proteome</keyword>
<organism evidence="1 2">
    <name type="scientific">Rubroshorea leprosula</name>
    <dbReference type="NCBI Taxonomy" id="152421"/>
    <lineage>
        <taxon>Eukaryota</taxon>
        <taxon>Viridiplantae</taxon>
        <taxon>Streptophyta</taxon>
        <taxon>Embryophyta</taxon>
        <taxon>Tracheophyta</taxon>
        <taxon>Spermatophyta</taxon>
        <taxon>Magnoliopsida</taxon>
        <taxon>eudicotyledons</taxon>
        <taxon>Gunneridae</taxon>
        <taxon>Pentapetalae</taxon>
        <taxon>rosids</taxon>
        <taxon>malvids</taxon>
        <taxon>Malvales</taxon>
        <taxon>Dipterocarpaceae</taxon>
        <taxon>Rubroshorea</taxon>
    </lineage>
</organism>
<dbReference type="Proteomes" id="UP001054252">
    <property type="component" value="Unassembled WGS sequence"/>
</dbReference>
<evidence type="ECO:0000313" key="1">
    <source>
        <dbReference type="EMBL" id="GKV26234.1"/>
    </source>
</evidence>
<sequence length="47" mass="5372">MSFLDVESSGDCSVFLGRLLNYRTGWNLNPTPVKFCMRNSLQHRGSH</sequence>
<protein>
    <submittedName>
        <fullName evidence="1">Uncharacterized protein</fullName>
    </submittedName>
</protein>
<accession>A0AAV5KNV0</accession>
<comment type="caution">
    <text evidence="1">The sequence shown here is derived from an EMBL/GenBank/DDBJ whole genome shotgun (WGS) entry which is preliminary data.</text>
</comment>
<reference evidence="1 2" key="1">
    <citation type="journal article" date="2021" name="Commun. Biol.">
        <title>The genome of Shorea leprosula (Dipterocarpaceae) highlights the ecological relevance of drought in aseasonal tropical rainforests.</title>
        <authorList>
            <person name="Ng K.K.S."/>
            <person name="Kobayashi M.J."/>
            <person name="Fawcett J.A."/>
            <person name="Hatakeyama M."/>
            <person name="Paape T."/>
            <person name="Ng C.H."/>
            <person name="Ang C.C."/>
            <person name="Tnah L.H."/>
            <person name="Lee C.T."/>
            <person name="Nishiyama T."/>
            <person name="Sese J."/>
            <person name="O'Brien M.J."/>
            <person name="Copetti D."/>
            <person name="Mohd Noor M.I."/>
            <person name="Ong R.C."/>
            <person name="Putra M."/>
            <person name="Sireger I.Z."/>
            <person name="Indrioko S."/>
            <person name="Kosugi Y."/>
            <person name="Izuno A."/>
            <person name="Isagi Y."/>
            <person name="Lee S.L."/>
            <person name="Shimizu K.K."/>
        </authorList>
    </citation>
    <scope>NUCLEOTIDE SEQUENCE [LARGE SCALE GENOMIC DNA]</scope>
    <source>
        <strain evidence="1">214</strain>
    </source>
</reference>
<evidence type="ECO:0000313" key="2">
    <source>
        <dbReference type="Proteomes" id="UP001054252"/>
    </source>
</evidence>